<proteinExistence type="predicted"/>
<gene>
    <name evidence="2" type="ORF">BaRGS_00005081</name>
</gene>
<feature type="signal peptide" evidence="1">
    <location>
        <begin position="1"/>
        <end position="22"/>
    </location>
</feature>
<sequence length="199" mass="20950">MTPNAVYFVAFLLLLEVKGGDCVCSNSVNANFETDFDGFTGTTGWTTTKQIHGGPPDNGGNFLVFSSGDMDLQAPPISCSGGDVCLSFDYAIVKSNVQLRVAVVFKGHVPSYNRNSIGLDNIHMGNCPGKLGTTQVPTATTVIIHNTDVSTRDLTITSQRATESQTTAPTTSASASAITAREQGWTEAAWASYNGSGKT</sequence>
<dbReference type="EMBL" id="JACVVK020000019">
    <property type="protein sequence ID" value="KAK7503542.1"/>
    <property type="molecule type" value="Genomic_DNA"/>
</dbReference>
<keyword evidence="3" id="KW-1185">Reference proteome</keyword>
<reference evidence="2 3" key="1">
    <citation type="journal article" date="2023" name="Sci. Data">
        <title>Genome assembly of the Korean intertidal mud-creeper Batillaria attramentaria.</title>
        <authorList>
            <person name="Patra A.K."/>
            <person name="Ho P.T."/>
            <person name="Jun S."/>
            <person name="Lee S.J."/>
            <person name="Kim Y."/>
            <person name="Won Y.J."/>
        </authorList>
    </citation>
    <scope>NUCLEOTIDE SEQUENCE [LARGE SCALE GENOMIC DNA]</scope>
    <source>
        <strain evidence="2">Wonlab-2016</strain>
    </source>
</reference>
<accession>A0ABD0LW09</accession>
<evidence type="ECO:0000313" key="3">
    <source>
        <dbReference type="Proteomes" id="UP001519460"/>
    </source>
</evidence>
<evidence type="ECO:0000313" key="2">
    <source>
        <dbReference type="EMBL" id="KAK7503542.1"/>
    </source>
</evidence>
<name>A0ABD0LW09_9CAEN</name>
<dbReference type="Proteomes" id="UP001519460">
    <property type="component" value="Unassembled WGS sequence"/>
</dbReference>
<dbReference type="AlphaFoldDB" id="A0ABD0LW09"/>
<feature type="chain" id="PRO_5044792318" evidence="1">
    <location>
        <begin position="23"/>
        <end position="199"/>
    </location>
</feature>
<organism evidence="2 3">
    <name type="scientific">Batillaria attramentaria</name>
    <dbReference type="NCBI Taxonomy" id="370345"/>
    <lineage>
        <taxon>Eukaryota</taxon>
        <taxon>Metazoa</taxon>
        <taxon>Spiralia</taxon>
        <taxon>Lophotrochozoa</taxon>
        <taxon>Mollusca</taxon>
        <taxon>Gastropoda</taxon>
        <taxon>Caenogastropoda</taxon>
        <taxon>Sorbeoconcha</taxon>
        <taxon>Cerithioidea</taxon>
        <taxon>Batillariidae</taxon>
        <taxon>Batillaria</taxon>
    </lineage>
</organism>
<evidence type="ECO:0000256" key="1">
    <source>
        <dbReference type="SAM" id="SignalP"/>
    </source>
</evidence>
<protein>
    <submittedName>
        <fullName evidence="2">Uncharacterized protein</fullName>
    </submittedName>
</protein>
<comment type="caution">
    <text evidence="2">The sequence shown here is derived from an EMBL/GenBank/DDBJ whole genome shotgun (WGS) entry which is preliminary data.</text>
</comment>
<keyword evidence="1" id="KW-0732">Signal</keyword>